<gene>
    <name evidence="2" type="ORF">CERZMDRAFT_84986</name>
</gene>
<dbReference type="AlphaFoldDB" id="A0A6A6FF48"/>
<dbReference type="OrthoDB" id="3626207at2759"/>
<protein>
    <submittedName>
        <fullName evidence="2">Uncharacterized protein</fullName>
    </submittedName>
</protein>
<keyword evidence="1" id="KW-0732">Signal</keyword>
<feature type="chain" id="PRO_5025355816" evidence="1">
    <location>
        <begin position="25"/>
        <end position="272"/>
    </location>
</feature>
<organism evidence="2 3">
    <name type="scientific">Cercospora zeae-maydis SCOH1-5</name>
    <dbReference type="NCBI Taxonomy" id="717836"/>
    <lineage>
        <taxon>Eukaryota</taxon>
        <taxon>Fungi</taxon>
        <taxon>Dikarya</taxon>
        <taxon>Ascomycota</taxon>
        <taxon>Pezizomycotina</taxon>
        <taxon>Dothideomycetes</taxon>
        <taxon>Dothideomycetidae</taxon>
        <taxon>Mycosphaerellales</taxon>
        <taxon>Mycosphaerellaceae</taxon>
        <taxon>Cercospora</taxon>
    </lineage>
</organism>
<name>A0A6A6FF48_9PEZI</name>
<dbReference type="Proteomes" id="UP000799539">
    <property type="component" value="Unassembled WGS sequence"/>
</dbReference>
<dbReference type="EMBL" id="ML992674">
    <property type="protein sequence ID" value="KAF2212047.1"/>
    <property type="molecule type" value="Genomic_DNA"/>
</dbReference>
<keyword evidence="3" id="KW-1185">Reference proteome</keyword>
<proteinExistence type="predicted"/>
<feature type="signal peptide" evidence="1">
    <location>
        <begin position="1"/>
        <end position="24"/>
    </location>
</feature>
<evidence type="ECO:0000313" key="2">
    <source>
        <dbReference type="EMBL" id="KAF2212047.1"/>
    </source>
</evidence>
<sequence>MQSIMQKAGAAFAALMLLPIGVAGLPAVNGTLANSRADEPLTCFGPGLATDWNHDDAVKFCVQYDSNTLRRGESANSKAFTGPNGVFYNFHSTAISPPSQWRVTANEVTVTNTRCDTDYIDAEECWVRFDQIMTGCGGPGPNSVGGIISTDCGQYVVLPSKEKKDPPTAGAVVERAIHDILPDGCNPPAWDRCSAEEKAKLLDDACDFRGCLMAGNCTPCSGRVVKRATHDILPSGCNPPAWDRCSAEEKAKLLEEACDFRGCLMAGNCTPC</sequence>
<reference evidence="2" key="1">
    <citation type="journal article" date="2020" name="Stud. Mycol.">
        <title>101 Dothideomycetes genomes: a test case for predicting lifestyles and emergence of pathogens.</title>
        <authorList>
            <person name="Haridas S."/>
            <person name="Albert R."/>
            <person name="Binder M."/>
            <person name="Bloem J."/>
            <person name="Labutti K."/>
            <person name="Salamov A."/>
            <person name="Andreopoulos B."/>
            <person name="Baker S."/>
            <person name="Barry K."/>
            <person name="Bills G."/>
            <person name="Bluhm B."/>
            <person name="Cannon C."/>
            <person name="Castanera R."/>
            <person name="Culley D."/>
            <person name="Daum C."/>
            <person name="Ezra D."/>
            <person name="Gonzalez J."/>
            <person name="Henrissat B."/>
            <person name="Kuo A."/>
            <person name="Liang C."/>
            <person name="Lipzen A."/>
            <person name="Lutzoni F."/>
            <person name="Magnuson J."/>
            <person name="Mondo S."/>
            <person name="Nolan M."/>
            <person name="Ohm R."/>
            <person name="Pangilinan J."/>
            <person name="Park H.-J."/>
            <person name="Ramirez L."/>
            <person name="Alfaro M."/>
            <person name="Sun H."/>
            <person name="Tritt A."/>
            <person name="Yoshinaga Y."/>
            <person name="Zwiers L.-H."/>
            <person name="Turgeon B."/>
            <person name="Goodwin S."/>
            <person name="Spatafora J."/>
            <person name="Crous P."/>
            <person name="Grigoriev I."/>
        </authorList>
    </citation>
    <scope>NUCLEOTIDE SEQUENCE</scope>
    <source>
        <strain evidence="2">SCOH1-5</strain>
    </source>
</reference>
<evidence type="ECO:0000313" key="3">
    <source>
        <dbReference type="Proteomes" id="UP000799539"/>
    </source>
</evidence>
<evidence type="ECO:0000256" key="1">
    <source>
        <dbReference type="SAM" id="SignalP"/>
    </source>
</evidence>
<accession>A0A6A6FF48</accession>